<accession>A0AB34T835</accession>
<reference evidence="4 5" key="1">
    <citation type="journal article" date="2015" name="Int J Genomics">
        <title>Comparative Genomics Revealed Genetic Diversity and Species/Strain-Level Differences in Carbohydrate Metabolism of Three Probiotic Bifidobacterial Species.</title>
        <authorList>
            <person name="Odamaki T."/>
            <person name="Horigome A."/>
            <person name="Sugahara H."/>
            <person name="Hashikura N."/>
            <person name="Minami J."/>
            <person name="Xiao J.Z."/>
            <person name="Abe F."/>
        </authorList>
    </citation>
    <scope>NUCLEOTIDE SEQUENCE [LARGE SCALE GENOMIC DNA]</scope>
    <source>
        <strain evidence="4 5">MCC 0483</strain>
    </source>
</reference>
<comment type="similarity">
    <text evidence="1">Belongs to the peptidase S16 family.</text>
</comment>
<proteinExistence type="inferred from homology"/>
<feature type="active site" evidence="1">
    <location>
        <position position="205"/>
    </location>
</feature>
<dbReference type="PANTHER" id="PTHR10046">
    <property type="entry name" value="ATP DEPENDENT LON PROTEASE FAMILY MEMBER"/>
    <property type="match status" value="1"/>
</dbReference>
<dbReference type="GO" id="GO:0006508">
    <property type="term" value="P:proteolysis"/>
    <property type="evidence" value="ECO:0007669"/>
    <property type="project" value="UniProtKB-KW"/>
</dbReference>
<feature type="active site" evidence="1">
    <location>
        <position position="250"/>
    </location>
</feature>
<dbReference type="Gene3D" id="3.30.230.10">
    <property type="match status" value="1"/>
</dbReference>
<dbReference type="Proteomes" id="UP000037239">
    <property type="component" value="Unassembled WGS sequence"/>
</dbReference>
<protein>
    <recommendedName>
        <fullName evidence="1">endopeptidase La</fullName>
        <ecNumber evidence="1">3.4.21.53</ecNumber>
    </recommendedName>
</protein>
<dbReference type="GO" id="GO:0005524">
    <property type="term" value="F:ATP binding"/>
    <property type="evidence" value="ECO:0007669"/>
    <property type="project" value="InterPro"/>
</dbReference>
<evidence type="ECO:0000313" key="4">
    <source>
        <dbReference type="EMBL" id="KOA48925.1"/>
    </source>
</evidence>
<feature type="transmembrane region" description="Helical" evidence="2">
    <location>
        <begin position="57"/>
        <end position="79"/>
    </location>
</feature>
<comment type="catalytic activity">
    <reaction evidence="1">
        <text>Hydrolysis of proteins in presence of ATP.</text>
        <dbReference type="EC" id="3.4.21.53"/>
    </reaction>
</comment>
<gene>
    <name evidence="4" type="ORF">BAAM0483_06750</name>
</gene>
<evidence type="ECO:0000259" key="3">
    <source>
        <dbReference type="PROSITE" id="PS51786"/>
    </source>
</evidence>
<dbReference type="SUPFAM" id="SSF54211">
    <property type="entry name" value="Ribosomal protein S5 domain 2-like"/>
    <property type="match status" value="1"/>
</dbReference>
<dbReference type="InterPro" id="IPR027065">
    <property type="entry name" value="Lon_Prtase"/>
</dbReference>
<dbReference type="GO" id="GO:0004252">
    <property type="term" value="F:serine-type endopeptidase activity"/>
    <property type="evidence" value="ECO:0007669"/>
    <property type="project" value="UniProtKB-UniRule"/>
</dbReference>
<keyword evidence="2" id="KW-0472">Membrane</keyword>
<dbReference type="InterPro" id="IPR008269">
    <property type="entry name" value="Lon_proteolytic"/>
</dbReference>
<dbReference type="InterPro" id="IPR020568">
    <property type="entry name" value="Ribosomal_Su5_D2-typ_SF"/>
</dbReference>
<dbReference type="Pfam" id="PF05362">
    <property type="entry name" value="Lon_C"/>
    <property type="match status" value="1"/>
</dbReference>
<keyword evidence="1" id="KW-0720">Serine protease</keyword>
<sequence length="322" mass="34183">MPWNAEAKACPYYGDMSSLNPHESIVHPDSNGSQTNEPDHGMFRRLRVRWHNRPKRYFIGLFTVVLALCLMLAPSPYVVESPGPTENVLGKADGKEVISVGNATTYPDRGKLLLTTVNASGVPGYPISNIWALIGWLEPHMNVLPSEAVFPVGQSSEEYDQEAKADMDSSMEAATAAGLAYARQLGANVSDADVSMHIEDIGGPSAGMMYALGLVDKLTPENEANGVTVAGTGTIDKSGKVGAIGGIDLKMIGAQQDGATWFLAPAENCDEVVGHVPNGLRDVKVSTLEEAYTALVKIGKGEAASLPRCTVTQSAEHSGIEE</sequence>
<feature type="domain" description="Lon proteolytic" evidence="3">
    <location>
        <begin position="199"/>
        <end position="298"/>
    </location>
</feature>
<organism evidence="4 5">
    <name type="scientific">Bifidobacterium animalis subsp. animalis MCC 0483</name>
    <dbReference type="NCBI Taxonomy" id="1365955"/>
    <lineage>
        <taxon>Bacteria</taxon>
        <taxon>Bacillati</taxon>
        <taxon>Actinomycetota</taxon>
        <taxon>Actinomycetes</taxon>
        <taxon>Bifidobacteriales</taxon>
        <taxon>Bifidobacteriaceae</taxon>
        <taxon>Bifidobacterium</taxon>
    </lineage>
</organism>
<keyword evidence="1 4" id="KW-0645">Protease</keyword>
<evidence type="ECO:0000313" key="5">
    <source>
        <dbReference type="Proteomes" id="UP000037239"/>
    </source>
</evidence>
<name>A0AB34T835_9BIFI</name>
<dbReference type="PROSITE" id="PS51786">
    <property type="entry name" value="LON_PROTEOLYTIC"/>
    <property type="match status" value="1"/>
</dbReference>
<dbReference type="EC" id="3.4.21.53" evidence="1"/>
<keyword evidence="1" id="KW-0378">Hydrolase</keyword>
<evidence type="ECO:0000256" key="1">
    <source>
        <dbReference type="PROSITE-ProRule" id="PRU01122"/>
    </source>
</evidence>
<dbReference type="InterPro" id="IPR014721">
    <property type="entry name" value="Ribsml_uS5_D2-typ_fold_subgr"/>
</dbReference>
<keyword evidence="2" id="KW-1133">Transmembrane helix</keyword>
<dbReference type="GO" id="GO:0030163">
    <property type="term" value="P:protein catabolic process"/>
    <property type="evidence" value="ECO:0007669"/>
    <property type="project" value="InterPro"/>
</dbReference>
<comment type="caution">
    <text evidence="4">The sequence shown here is derived from an EMBL/GenBank/DDBJ whole genome shotgun (WGS) entry which is preliminary data.</text>
</comment>
<dbReference type="AlphaFoldDB" id="A0AB34T835"/>
<keyword evidence="2" id="KW-0812">Transmembrane</keyword>
<dbReference type="EMBL" id="AWFK01000010">
    <property type="protein sequence ID" value="KOA48925.1"/>
    <property type="molecule type" value="Genomic_DNA"/>
</dbReference>
<dbReference type="GO" id="GO:0004176">
    <property type="term" value="F:ATP-dependent peptidase activity"/>
    <property type="evidence" value="ECO:0007669"/>
    <property type="project" value="UniProtKB-UniRule"/>
</dbReference>
<evidence type="ECO:0000256" key="2">
    <source>
        <dbReference type="SAM" id="Phobius"/>
    </source>
</evidence>